<sequence length="207" mass="22777">MSHERRLAVGLLFLTLLVKTTLSEDTWVDKVERRVKQKLGDSIQWISGPNHKHDLARREQSSFIRKLGIGIAIAFGCLGAAIAGFCAFICARKRRNAQRAQPLIGASCLTPATSGSSIPVGPGYPNPQGPQPYSQPWSQAPYGQHQPQQPYPPSYISSYPQQHAQMPEHLGATAPPSAPTAPPASFEQMPMPPPPYDYKDYKDPSRY</sequence>
<feature type="region of interest" description="Disordered" evidence="1">
    <location>
        <begin position="119"/>
        <end position="207"/>
    </location>
</feature>
<evidence type="ECO:0000256" key="3">
    <source>
        <dbReference type="SAM" id="SignalP"/>
    </source>
</evidence>
<evidence type="ECO:0000256" key="2">
    <source>
        <dbReference type="SAM" id="Phobius"/>
    </source>
</evidence>
<feature type="chain" id="PRO_5001868357" evidence="3">
    <location>
        <begin position="24"/>
        <end position="207"/>
    </location>
</feature>
<keyword evidence="3" id="KW-0732">Signal</keyword>
<organism evidence="4">
    <name type="scientific">Ixodes ricinus</name>
    <name type="common">Common tick</name>
    <name type="synonym">Acarus ricinus</name>
    <dbReference type="NCBI Taxonomy" id="34613"/>
    <lineage>
        <taxon>Eukaryota</taxon>
        <taxon>Metazoa</taxon>
        <taxon>Ecdysozoa</taxon>
        <taxon>Arthropoda</taxon>
        <taxon>Chelicerata</taxon>
        <taxon>Arachnida</taxon>
        <taxon>Acari</taxon>
        <taxon>Parasitiformes</taxon>
        <taxon>Ixodida</taxon>
        <taxon>Ixodoidea</taxon>
        <taxon>Ixodidae</taxon>
        <taxon>Ixodinae</taxon>
        <taxon>Ixodes</taxon>
    </lineage>
</organism>
<name>A0A090XBC3_IXORI</name>
<dbReference type="EMBL" id="GBIH01000463">
    <property type="protein sequence ID" value="JAC94247.1"/>
    <property type="molecule type" value="mRNA"/>
</dbReference>
<keyword evidence="2" id="KW-0812">Transmembrane</keyword>
<dbReference type="AlphaFoldDB" id="A0A090XBC3"/>
<keyword evidence="2" id="KW-1133">Transmembrane helix</keyword>
<reference evidence="4" key="1">
    <citation type="journal article" date="2015" name="PLoS Negl. Trop. Dis.">
        <title>Deep Sequencing Analysis of the Ixodes ricinus Haemocytome.</title>
        <authorList>
            <person name="Kotsyfakis M."/>
            <person name="Kopacek P."/>
            <person name="Franta Z."/>
            <person name="Pedra J.H."/>
            <person name="Ribeiro J.M."/>
        </authorList>
    </citation>
    <scope>NUCLEOTIDE SEQUENCE</scope>
</reference>
<evidence type="ECO:0000313" key="4">
    <source>
        <dbReference type="EMBL" id="JAC94247.1"/>
    </source>
</evidence>
<feature type="compositionally biased region" description="Low complexity" evidence="1">
    <location>
        <begin position="131"/>
        <end position="162"/>
    </location>
</feature>
<feature type="transmembrane region" description="Helical" evidence="2">
    <location>
        <begin position="67"/>
        <end position="91"/>
    </location>
</feature>
<feature type="compositionally biased region" description="Basic and acidic residues" evidence="1">
    <location>
        <begin position="197"/>
        <end position="207"/>
    </location>
</feature>
<accession>A0A090XBC3</accession>
<protein>
    <submittedName>
        <fullName evidence="4">Putative conserved plasma membrane protein</fullName>
    </submittedName>
</protein>
<keyword evidence="2" id="KW-0472">Membrane</keyword>
<feature type="signal peptide" evidence="3">
    <location>
        <begin position="1"/>
        <end position="23"/>
    </location>
</feature>
<proteinExistence type="evidence at transcript level"/>
<evidence type="ECO:0000256" key="1">
    <source>
        <dbReference type="SAM" id="MobiDB-lite"/>
    </source>
</evidence>